<dbReference type="Gene3D" id="3.40.50.2000">
    <property type="entry name" value="Glycogen Phosphorylase B"/>
    <property type="match status" value="2"/>
</dbReference>
<dbReference type="InterPro" id="IPR001296">
    <property type="entry name" value="Glyco_trans_1"/>
</dbReference>
<evidence type="ECO:0000259" key="1">
    <source>
        <dbReference type="Pfam" id="PF00534"/>
    </source>
</evidence>
<dbReference type="SUPFAM" id="SSF53756">
    <property type="entry name" value="UDP-Glycosyltransferase/glycogen phosphorylase"/>
    <property type="match status" value="1"/>
</dbReference>
<dbReference type="EMBL" id="QGGO01000024">
    <property type="protein sequence ID" value="PWK21397.1"/>
    <property type="molecule type" value="Genomic_DNA"/>
</dbReference>
<sequence length="405" mass="46783">MILPKNMKILILTFYFQPDFCAGSFRTTALVNALQSKMSKNDTLEVITTMPNRYKSRREKAETYEEIGNLTIHRIPMPDHNNGFFDQILAFWEYWKGVFQLTKNQHYDLIYATSSRLFTGFLGAKMAKNKQVPLYLDIRDILSDTIKDVVKNKWIRFFLLPIIKRIEKYTIQSATHLNLVSEGFRGSFTESNGNVTFFTNGIDEDFLGVDFAKSSHNTIPIITYAGNIGEGQGLEKIIPETAKRLEGKYIFNVIGDGGTKQKLVDKLTELKVNNVNLFPPMKRSELMEYYAKSDFIFLHLNDYQAFEKVIPSKIFEYGATQKPIIAGVNGYAREFLQTYLVDSLIFQPCNIEEFIHVVENYEPQNICREQFIHQFNRTNIMTKMAESILSLSVIKKESSLIYDEN</sequence>
<comment type="caution">
    <text evidence="2">The sequence shown here is derived from an EMBL/GenBank/DDBJ whole genome shotgun (WGS) entry which is preliminary data.</text>
</comment>
<proteinExistence type="predicted"/>
<reference evidence="2 3" key="1">
    <citation type="submission" date="2018-05" db="EMBL/GenBank/DDBJ databases">
        <title>Genomic Encyclopedia of Archaeal and Bacterial Type Strains, Phase II (KMG-II): from individual species to whole genera.</title>
        <authorList>
            <person name="Goeker M."/>
        </authorList>
    </citation>
    <scope>NUCLEOTIDE SEQUENCE [LARGE SCALE GENOMIC DNA]</scope>
    <source>
        <strain evidence="2 3">DSM 22214</strain>
    </source>
</reference>
<keyword evidence="3" id="KW-1185">Reference proteome</keyword>
<dbReference type="PANTHER" id="PTHR45947">
    <property type="entry name" value="SULFOQUINOVOSYL TRANSFERASE SQD2"/>
    <property type="match status" value="1"/>
</dbReference>
<dbReference type="PANTHER" id="PTHR45947:SF3">
    <property type="entry name" value="SULFOQUINOVOSYL TRANSFERASE SQD2"/>
    <property type="match status" value="1"/>
</dbReference>
<feature type="domain" description="Glycosyl transferase family 1" evidence="1">
    <location>
        <begin position="217"/>
        <end position="372"/>
    </location>
</feature>
<dbReference type="CDD" id="cd03794">
    <property type="entry name" value="GT4_WbuB-like"/>
    <property type="match status" value="1"/>
</dbReference>
<gene>
    <name evidence="2" type="ORF">LV89_03690</name>
</gene>
<name>A0A316DSW9_9BACT</name>
<evidence type="ECO:0000313" key="3">
    <source>
        <dbReference type="Proteomes" id="UP000245489"/>
    </source>
</evidence>
<dbReference type="Proteomes" id="UP000245489">
    <property type="component" value="Unassembled WGS sequence"/>
</dbReference>
<dbReference type="Pfam" id="PF00534">
    <property type="entry name" value="Glycos_transf_1"/>
    <property type="match status" value="1"/>
</dbReference>
<accession>A0A316DSW9</accession>
<dbReference type="AlphaFoldDB" id="A0A316DSW9"/>
<dbReference type="GO" id="GO:0016758">
    <property type="term" value="F:hexosyltransferase activity"/>
    <property type="evidence" value="ECO:0007669"/>
    <property type="project" value="TreeGrafter"/>
</dbReference>
<evidence type="ECO:0000313" key="2">
    <source>
        <dbReference type="EMBL" id="PWK21397.1"/>
    </source>
</evidence>
<keyword evidence="2" id="KW-0808">Transferase</keyword>
<protein>
    <submittedName>
        <fullName evidence="2">Glycosyltransferase involved in cell wall biosynthesis</fullName>
    </submittedName>
</protein>
<organism evidence="2 3">
    <name type="scientific">Arcicella aurantiaca</name>
    <dbReference type="NCBI Taxonomy" id="591202"/>
    <lineage>
        <taxon>Bacteria</taxon>
        <taxon>Pseudomonadati</taxon>
        <taxon>Bacteroidota</taxon>
        <taxon>Cytophagia</taxon>
        <taxon>Cytophagales</taxon>
        <taxon>Flectobacillaceae</taxon>
        <taxon>Arcicella</taxon>
    </lineage>
</organism>
<dbReference type="InterPro" id="IPR050194">
    <property type="entry name" value="Glycosyltransferase_grp1"/>
</dbReference>